<reference evidence="2 3" key="1">
    <citation type="journal article" date="2016" name="Mol. Biol. Evol.">
        <title>Comparative Genomics of Early-Diverging Mushroom-Forming Fungi Provides Insights into the Origins of Lignocellulose Decay Capabilities.</title>
        <authorList>
            <person name="Nagy L.G."/>
            <person name="Riley R."/>
            <person name="Tritt A."/>
            <person name="Adam C."/>
            <person name="Daum C."/>
            <person name="Floudas D."/>
            <person name="Sun H."/>
            <person name="Yadav J.S."/>
            <person name="Pangilinan J."/>
            <person name="Larsson K.H."/>
            <person name="Matsuura K."/>
            <person name="Barry K."/>
            <person name="Labutti K."/>
            <person name="Kuo R."/>
            <person name="Ohm R.A."/>
            <person name="Bhattacharya S.S."/>
            <person name="Shirouzu T."/>
            <person name="Yoshinaga Y."/>
            <person name="Martin F.M."/>
            <person name="Grigoriev I.V."/>
            <person name="Hibbett D.S."/>
        </authorList>
    </citation>
    <scope>NUCLEOTIDE SEQUENCE [LARGE SCALE GENOMIC DNA]</scope>
    <source>
        <strain evidence="2 3">HHB12733</strain>
    </source>
</reference>
<evidence type="ECO:0000256" key="1">
    <source>
        <dbReference type="SAM" id="MobiDB-lite"/>
    </source>
</evidence>
<protein>
    <submittedName>
        <fullName evidence="2">Uncharacterized protein</fullName>
    </submittedName>
</protein>
<dbReference type="OrthoDB" id="10373751at2759"/>
<dbReference type="Proteomes" id="UP000076842">
    <property type="component" value="Unassembled WGS sequence"/>
</dbReference>
<organism evidence="2 3">
    <name type="scientific">Calocera cornea HHB12733</name>
    <dbReference type="NCBI Taxonomy" id="1353952"/>
    <lineage>
        <taxon>Eukaryota</taxon>
        <taxon>Fungi</taxon>
        <taxon>Dikarya</taxon>
        <taxon>Basidiomycota</taxon>
        <taxon>Agaricomycotina</taxon>
        <taxon>Dacrymycetes</taxon>
        <taxon>Dacrymycetales</taxon>
        <taxon>Dacrymycetaceae</taxon>
        <taxon>Calocera</taxon>
    </lineage>
</organism>
<dbReference type="AlphaFoldDB" id="A0A165DNZ9"/>
<evidence type="ECO:0000313" key="3">
    <source>
        <dbReference type="Proteomes" id="UP000076842"/>
    </source>
</evidence>
<dbReference type="EMBL" id="KV424043">
    <property type="protein sequence ID" value="KZT53218.1"/>
    <property type="molecule type" value="Genomic_DNA"/>
</dbReference>
<keyword evidence="3" id="KW-1185">Reference proteome</keyword>
<dbReference type="InParanoid" id="A0A165DNZ9"/>
<accession>A0A165DNZ9</accession>
<gene>
    <name evidence="2" type="ORF">CALCODRAFT_501362</name>
</gene>
<name>A0A165DNZ9_9BASI</name>
<feature type="region of interest" description="Disordered" evidence="1">
    <location>
        <begin position="116"/>
        <end position="135"/>
    </location>
</feature>
<evidence type="ECO:0000313" key="2">
    <source>
        <dbReference type="EMBL" id="KZT53218.1"/>
    </source>
</evidence>
<proteinExistence type="predicted"/>
<sequence length="135" mass="15153">MEALKSGITILMYPDDSKWHDCEGDDGTGKLASSFLVMDEGRFYYDDFNSLDHPAHKDGVKYRALREGNKFTCTFWSGPDNSVNRILAQYRIDNYTGDFMPKEVIVTGKCKFKPNVSSGHGVTEESARPKFPGGK</sequence>